<gene>
    <name evidence="2" type="ORF">METZ01_LOCUS478712</name>
</gene>
<keyword evidence="1" id="KW-0812">Transmembrane</keyword>
<sequence length="39" mass="4287">PFPRTPVCPHSISDSMIILSITGCLMISFPFTDINPLKP</sequence>
<feature type="transmembrane region" description="Helical" evidence="1">
    <location>
        <begin position="12"/>
        <end position="31"/>
    </location>
</feature>
<evidence type="ECO:0000256" key="1">
    <source>
        <dbReference type="SAM" id="Phobius"/>
    </source>
</evidence>
<keyword evidence="1" id="KW-0472">Membrane</keyword>
<dbReference type="EMBL" id="UINC01204919">
    <property type="protein sequence ID" value="SVE25858.1"/>
    <property type="molecule type" value="Genomic_DNA"/>
</dbReference>
<organism evidence="2">
    <name type="scientific">marine metagenome</name>
    <dbReference type="NCBI Taxonomy" id="408172"/>
    <lineage>
        <taxon>unclassified sequences</taxon>
        <taxon>metagenomes</taxon>
        <taxon>ecological metagenomes</taxon>
    </lineage>
</organism>
<dbReference type="AlphaFoldDB" id="A0A383C2I9"/>
<reference evidence="2" key="1">
    <citation type="submission" date="2018-05" db="EMBL/GenBank/DDBJ databases">
        <authorList>
            <person name="Lanie J.A."/>
            <person name="Ng W.-L."/>
            <person name="Kazmierczak K.M."/>
            <person name="Andrzejewski T.M."/>
            <person name="Davidsen T.M."/>
            <person name="Wayne K.J."/>
            <person name="Tettelin H."/>
            <person name="Glass J.I."/>
            <person name="Rusch D."/>
            <person name="Podicherti R."/>
            <person name="Tsui H.-C.T."/>
            <person name="Winkler M.E."/>
        </authorList>
    </citation>
    <scope>NUCLEOTIDE SEQUENCE</scope>
</reference>
<evidence type="ECO:0000313" key="2">
    <source>
        <dbReference type="EMBL" id="SVE25858.1"/>
    </source>
</evidence>
<protein>
    <submittedName>
        <fullName evidence="2">Uncharacterized protein</fullName>
    </submittedName>
</protein>
<name>A0A383C2I9_9ZZZZ</name>
<feature type="non-terminal residue" evidence="2">
    <location>
        <position position="1"/>
    </location>
</feature>
<accession>A0A383C2I9</accession>
<keyword evidence="1" id="KW-1133">Transmembrane helix</keyword>
<proteinExistence type="predicted"/>